<sequence>MASAPAAQVPSLGQVAYGAAGDGKLTFEEAGLMVSGGKVDCHPSKCVKKDRLSVGGDLSVFDLPLVPIANSSTTKLVAFADVVSNYAGPIDFDKVHELCCNGNFKDLQDPLSLKKEPAIPCTLQLFITRENPADPECSTYRILKVVSFEKNRVDAATILSCARGEAHEIDYGDNFRSGSIAFQFMLEKPEGYQIRASLSKASAVRYCAIKPQRERKQPLEAYELSQGCAFIREHGPRSNNRNQFMEWADVEVSREGSKIFGWPAAKVETALRNYQRGRTNAEPITRWSLTVKDFAGWFLNGVLKFMIGTLHMHGVLWTGKTRVGKSNGSKTLAWVHSACSIQKKGSADDAAFLTVKHMDFFKGEPTTDVLPETFDDGLLQKVTADVLKAIFNPKEGDALLWARWGGCDFEQGSRRQAVANPCDRGAERAALAAATRNKYDLDHFKRIVVPSLEEVKTEEDFNAILARSHFAVVTDLGVHWREASADLGNGAEFMPRPNPRASDLFSGEVRDASSPAARPLPSNYAEKMDWSIGNMKSLVEGRDVPTVATVHIAPMFGDGPGRTVSVASAISGFAPGAAASAPSAPAAASASRSDGAADAPYDEEDAFGFGGGMEGPEESAPAASAAQPGIAGRCGELTKEGQGEQIAIFKGLARARHDAFEDLCSPPPVKRAKRLMMGCGGSLSEVGAAEQEAIFASIAASASGAFIAADDGDDNDGSHRSRARAPD</sequence>
<organism evidence="2 3">
    <name type="scientific">Prorocentrum cordatum</name>
    <dbReference type="NCBI Taxonomy" id="2364126"/>
    <lineage>
        <taxon>Eukaryota</taxon>
        <taxon>Sar</taxon>
        <taxon>Alveolata</taxon>
        <taxon>Dinophyceae</taxon>
        <taxon>Prorocentrales</taxon>
        <taxon>Prorocentraceae</taxon>
        <taxon>Prorocentrum</taxon>
    </lineage>
</organism>
<accession>A0ABN9SA29</accession>
<dbReference type="Proteomes" id="UP001189429">
    <property type="component" value="Unassembled WGS sequence"/>
</dbReference>
<comment type="caution">
    <text evidence="2">The sequence shown here is derived from an EMBL/GenBank/DDBJ whole genome shotgun (WGS) entry which is preliminary data.</text>
</comment>
<dbReference type="EMBL" id="CAUYUJ010009957">
    <property type="protein sequence ID" value="CAK0828124.1"/>
    <property type="molecule type" value="Genomic_DNA"/>
</dbReference>
<proteinExistence type="predicted"/>
<evidence type="ECO:0000256" key="1">
    <source>
        <dbReference type="SAM" id="MobiDB-lite"/>
    </source>
</evidence>
<reference evidence="2" key="1">
    <citation type="submission" date="2023-10" db="EMBL/GenBank/DDBJ databases">
        <authorList>
            <person name="Chen Y."/>
            <person name="Shah S."/>
            <person name="Dougan E. K."/>
            <person name="Thang M."/>
            <person name="Chan C."/>
        </authorList>
    </citation>
    <scope>NUCLEOTIDE SEQUENCE [LARGE SCALE GENOMIC DNA]</scope>
</reference>
<gene>
    <name evidence="2" type="ORF">PCOR1329_LOCUS27448</name>
</gene>
<protein>
    <submittedName>
        <fullName evidence="2">Uncharacterized protein</fullName>
    </submittedName>
</protein>
<evidence type="ECO:0000313" key="3">
    <source>
        <dbReference type="Proteomes" id="UP001189429"/>
    </source>
</evidence>
<evidence type="ECO:0000313" key="2">
    <source>
        <dbReference type="EMBL" id="CAK0828124.1"/>
    </source>
</evidence>
<feature type="region of interest" description="Disordered" evidence="1">
    <location>
        <begin position="588"/>
        <end position="628"/>
    </location>
</feature>
<feature type="compositionally biased region" description="Basic and acidic residues" evidence="1">
    <location>
        <begin position="716"/>
        <end position="727"/>
    </location>
</feature>
<feature type="region of interest" description="Disordered" evidence="1">
    <location>
        <begin position="707"/>
        <end position="727"/>
    </location>
</feature>
<feature type="compositionally biased region" description="Low complexity" evidence="1">
    <location>
        <begin position="588"/>
        <end position="599"/>
    </location>
</feature>
<feature type="compositionally biased region" description="Low complexity" evidence="1">
    <location>
        <begin position="618"/>
        <end position="628"/>
    </location>
</feature>
<keyword evidence="3" id="KW-1185">Reference proteome</keyword>
<name>A0ABN9SA29_9DINO</name>